<evidence type="ECO:0000313" key="4">
    <source>
        <dbReference type="Proteomes" id="UP001314681"/>
    </source>
</evidence>
<dbReference type="PROSITE" id="PS51257">
    <property type="entry name" value="PROKAR_LIPOPROTEIN"/>
    <property type="match status" value="1"/>
</dbReference>
<keyword evidence="2" id="KW-0732">Signal</keyword>
<dbReference type="PANTHER" id="PTHR43649">
    <property type="entry name" value="ARABINOSE-BINDING PROTEIN-RELATED"/>
    <property type="match status" value="1"/>
</dbReference>
<dbReference type="SUPFAM" id="SSF53850">
    <property type="entry name" value="Periplasmic binding protein-like II"/>
    <property type="match status" value="1"/>
</dbReference>
<evidence type="ECO:0000313" key="3">
    <source>
        <dbReference type="EMBL" id="MBU9725482.1"/>
    </source>
</evidence>
<evidence type="ECO:0000256" key="2">
    <source>
        <dbReference type="SAM" id="SignalP"/>
    </source>
</evidence>
<feature type="compositionally biased region" description="Low complexity" evidence="1">
    <location>
        <begin position="33"/>
        <end position="46"/>
    </location>
</feature>
<proteinExistence type="predicted"/>
<dbReference type="InterPro" id="IPR050490">
    <property type="entry name" value="Bact_solute-bd_prot1"/>
</dbReference>
<feature type="signal peptide" evidence="2">
    <location>
        <begin position="1"/>
        <end position="19"/>
    </location>
</feature>
<organism evidence="3 4">
    <name type="scientific">Diplocloster modestus</name>
    <dbReference type="NCBI Taxonomy" id="2850322"/>
    <lineage>
        <taxon>Bacteria</taxon>
        <taxon>Bacillati</taxon>
        <taxon>Bacillota</taxon>
        <taxon>Clostridia</taxon>
        <taxon>Lachnospirales</taxon>
        <taxon>Lachnospiraceae</taxon>
        <taxon>Diplocloster</taxon>
    </lineage>
</organism>
<reference evidence="3 4" key="1">
    <citation type="submission" date="2021-06" db="EMBL/GenBank/DDBJ databases">
        <title>Description of novel taxa of the family Lachnospiraceae.</title>
        <authorList>
            <person name="Chaplin A.V."/>
            <person name="Sokolova S.R."/>
            <person name="Pikina A.P."/>
            <person name="Korzhanova M."/>
            <person name="Belova V."/>
            <person name="Korostin D."/>
            <person name="Efimov B.A."/>
        </authorList>
    </citation>
    <scope>NUCLEOTIDE SEQUENCE [LARGE SCALE GENOMIC DNA]</scope>
    <source>
        <strain evidence="3 4">ASD4241</strain>
    </source>
</reference>
<evidence type="ECO:0000256" key="1">
    <source>
        <dbReference type="SAM" id="MobiDB-lite"/>
    </source>
</evidence>
<dbReference type="EMBL" id="JAHQCX010000003">
    <property type="protein sequence ID" value="MBU9725482.1"/>
    <property type="molecule type" value="Genomic_DNA"/>
</dbReference>
<accession>A0ABS6K4N2</accession>
<dbReference type="RefSeq" id="WP_238726416.1">
    <property type="nucleotide sequence ID" value="NZ_JAHQCX010000003.1"/>
</dbReference>
<dbReference type="Pfam" id="PF01547">
    <property type="entry name" value="SBP_bac_1"/>
    <property type="match status" value="1"/>
</dbReference>
<dbReference type="CDD" id="cd13585">
    <property type="entry name" value="PBP2_TMBP_like"/>
    <property type="match status" value="1"/>
</dbReference>
<feature type="region of interest" description="Disordered" evidence="1">
    <location>
        <begin position="27"/>
        <end position="50"/>
    </location>
</feature>
<feature type="chain" id="PRO_5047133706" evidence="2">
    <location>
        <begin position="20"/>
        <end position="458"/>
    </location>
</feature>
<sequence>MKKLLSVLLMVMLTGCMLGGCGKEAAKSDGGNADSPDAPAADQASAGESSGEKTHLKFMGWGNDSEVATFQAMIDQFEEKYPDVEVEYIVVPSGDFDTKLQNMIAADDQPDVFYCGVDYVMKYAATGNLLDLTSYVEENDIFDIDNIWKNAIDIYRYDGTSLGNGPIYALPKDVSAFSVVYNKDLFDAAGITAPTQDDPWDWNDYREAAVKLTNGDVFGTAMYSMESAVWSNGADWLDESLSKVAFTDPKFVEAFQYVADLRCKDHAAPSSAEEASLSSYDRFMQGKLGMMGVGSWATADLWNNCDFEWDLMDWPVSPNTGDKAVWFGSAGLAVSPAAKNQEAACNLAAFLAFNEDAQRTSYTTGMSVPTLKDMANGEYLTMDKPPANKQAFLNVLDDYGRLATQSRTFNQEWWSEFNSGIDAVYDGEMTAQEYCDSVADQVQQLLDKSIEQQKALNK</sequence>
<comment type="caution">
    <text evidence="3">The sequence shown here is derived from an EMBL/GenBank/DDBJ whole genome shotgun (WGS) entry which is preliminary data.</text>
</comment>
<protein>
    <submittedName>
        <fullName evidence="3">Sugar ABC transporter substrate-binding protein</fullName>
    </submittedName>
</protein>
<keyword evidence="4" id="KW-1185">Reference proteome</keyword>
<gene>
    <name evidence="3" type="ORF">KTH90_05575</name>
</gene>
<dbReference type="InterPro" id="IPR006059">
    <property type="entry name" value="SBP"/>
</dbReference>
<dbReference type="Proteomes" id="UP001314681">
    <property type="component" value="Unassembled WGS sequence"/>
</dbReference>
<name>A0ABS6K4N2_9FIRM</name>
<dbReference type="PANTHER" id="PTHR43649:SF12">
    <property type="entry name" value="DIACETYLCHITOBIOSE BINDING PROTEIN DASA"/>
    <property type="match status" value="1"/>
</dbReference>
<dbReference type="Gene3D" id="3.40.190.10">
    <property type="entry name" value="Periplasmic binding protein-like II"/>
    <property type="match status" value="1"/>
</dbReference>